<accession>A0ABT7WBE9</accession>
<sequence>MIYTLNDPMISSLKRGEFAIPDLNWDTELPLIVGGDGSVQAMATNMEANGYAILIDEVRQNVGYQFGPNEVIRLIQEEIQNNDVESLTDDQLEKIFHLIQLWGGKSARQFYFQNTILNVDAYRDFIRSIIIDSEENDPEETLDCIMNSLETLISATDQFNISFATKHVNLWQYYGGSHMVLPIYDNIMALNVMGRFSINKKDRKLVPLTTNRFKDLRHYWTNMKLAADELGIDISTLERNLFNFFRSGTPESWPRFVNIKFD</sequence>
<dbReference type="Proteomes" id="UP001174839">
    <property type="component" value="Unassembled WGS sequence"/>
</dbReference>
<name>A0ABT7WBE9_9FLAO</name>
<protein>
    <submittedName>
        <fullName evidence="1">Uncharacterized protein</fullName>
    </submittedName>
</protein>
<dbReference type="RefSeq" id="WP_289723602.1">
    <property type="nucleotide sequence ID" value="NZ_JAUDUY010000001.1"/>
</dbReference>
<proteinExistence type="predicted"/>
<reference evidence="1" key="1">
    <citation type="submission" date="2023-06" db="EMBL/GenBank/DDBJ databases">
        <title>Robiginitalea aurantiacus sp. nov. and Algoriphagus sediminis sp. nov., isolated from coastal sediment.</title>
        <authorList>
            <person name="Zhou Z.Y."/>
            <person name="An J."/>
            <person name="Jia Y.W."/>
            <person name="Du Z.J."/>
        </authorList>
    </citation>
    <scope>NUCLEOTIDE SEQUENCE</scope>
    <source>
        <strain evidence="1">M39</strain>
    </source>
</reference>
<organism evidence="1 2">
    <name type="scientific">Robiginitalea aurantiaca</name>
    <dbReference type="NCBI Taxonomy" id="3056915"/>
    <lineage>
        <taxon>Bacteria</taxon>
        <taxon>Pseudomonadati</taxon>
        <taxon>Bacteroidota</taxon>
        <taxon>Flavobacteriia</taxon>
        <taxon>Flavobacteriales</taxon>
        <taxon>Flavobacteriaceae</taxon>
        <taxon>Robiginitalea</taxon>
    </lineage>
</organism>
<keyword evidence="2" id="KW-1185">Reference proteome</keyword>
<gene>
    <name evidence="1" type="ORF">QU605_02095</name>
</gene>
<evidence type="ECO:0000313" key="2">
    <source>
        <dbReference type="Proteomes" id="UP001174839"/>
    </source>
</evidence>
<dbReference type="EMBL" id="JAUDUY010000001">
    <property type="protein sequence ID" value="MDM9630243.1"/>
    <property type="molecule type" value="Genomic_DNA"/>
</dbReference>
<evidence type="ECO:0000313" key="1">
    <source>
        <dbReference type="EMBL" id="MDM9630243.1"/>
    </source>
</evidence>
<comment type="caution">
    <text evidence="1">The sequence shown here is derived from an EMBL/GenBank/DDBJ whole genome shotgun (WGS) entry which is preliminary data.</text>
</comment>